<dbReference type="SUPFAM" id="SSF51316">
    <property type="entry name" value="Mss4-like"/>
    <property type="match status" value="1"/>
</dbReference>
<dbReference type="RefSeq" id="WP_404539296.1">
    <property type="nucleotide sequence ID" value="NZ_JADIKL010000005.1"/>
</dbReference>
<dbReference type="PROSITE" id="PS51891">
    <property type="entry name" value="CENP_V_GFA"/>
    <property type="match status" value="1"/>
</dbReference>
<evidence type="ECO:0000259" key="4">
    <source>
        <dbReference type="PROSITE" id="PS51891"/>
    </source>
</evidence>
<dbReference type="Pfam" id="PF04828">
    <property type="entry name" value="GFA"/>
    <property type="match status" value="1"/>
</dbReference>
<comment type="caution">
    <text evidence="5">The sequence shown here is derived from an EMBL/GenBank/DDBJ whole genome shotgun (WGS) entry which is preliminary data.</text>
</comment>
<evidence type="ECO:0000256" key="2">
    <source>
        <dbReference type="ARBA" id="ARBA00022723"/>
    </source>
</evidence>
<sequence>MDLKQKLASRVSRQGPLAIDGIGSSLARASHRLSIMLALKQMSLSLGGQTMEYHAHCHCKRVRFSFRSPEITTGKRCNCSLCVRRGAVLSPAYIPDADFTLHADERDLAVYLWNDKVVRHYFCKTCGIYTYGAVAGEDGKDRYRVNLGCVEELDALALDITIVDGKALPLADAP</sequence>
<dbReference type="Proteomes" id="UP001620397">
    <property type="component" value="Unassembled WGS sequence"/>
</dbReference>
<evidence type="ECO:0000256" key="1">
    <source>
        <dbReference type="ARBA" id="ARBA00005495"/>
    </source>
</evidence>
<dbReference type="PANTHER" id="PTHR28620:SF1">
    <property type="entry name" value="CENP-V_GFA DOMAIN-CONTAINING PROTEIN"/>
    <property type="match status" value="1"/>
</dbReference>
<dbReference type="PANTHER" id="PTHR28620">
    <property type="entry name" value="CENTROMERE PROTEIN V"/>
    <property type="match status" value="1"/>
</dbReference>
<dbReference type="InterPro" id="IPR006913">
    <property type="entry name" value="CENP-V/GFA"/>
</dbReference>
<name>A0ABW8KKT7_9GAMM</name>
<keyword evidence="6" id="KW-1185">Reference proteome</keyword>
<reference evidence="5 6" key="1">
    <citation type="submission" date="2020-10" db="EMBL/GenBank/DDBJ databases">
        <title>Phylogeny of dyella-like bacteria.</title>
        <authorList>
            <person name="Fu J."/>
        </authorList>
    </citation>
    <scope>NUCLEOTIDE SEQUENCE [LARGE SCALE GENOMIC DNA]</scope>
    <source>
        <strain evidence="5 6">DKC-1</strain>
    </source>
</reference>
<evidence type="ECO:0000256" key="3">
    <source>
        <dbReference type="ARBA" id="ARBA00022833"/>
    </source>
</evidence>
<evidence type="ECO:0000313" key="5">
    <source>
        <dbReference type="EMBL" id="MFK2931244.1"/>
    </source>
</evidence>
<evidence type="ECO:0000313" key="6">
    <source>
        <dbReference type="Proteomes" id="UP001620397"/>
    </source>
</evidence>
<dbReference type="InterPro" id="IPR011057">
    <property type="entry name" value="Mss4-like_sf"/>
</dbReference>
<keyword evidence="3" id="KW-0862">Zinc</keyword>
<gene>
    <name evidence="5" type="ORF">ISP14_10610</name>
</gene>
<dbReference type="Gene3D" id="2.170.150.70">
    <property type="match status" value="1"/>
</dbReference>
<protein>
    <submittedName>
        <fullName evidence="5">GFA family protein</fullName>
    </submittedName>
</protein>
<organism evidence="5 6">
    <name type="scientific">Dyella agri</name>
    <dbReference type="NCBI Taxonomy" id="1926869"/>
    <lineage>
        <taxon>Bacteria</taxon>
        <taxon>Pseudomonadati</taxon>
        <taxon>Pseudomonadota</taxon>
        <taxon>Gammaproteobacteria</taxon>
        <taxon>Lysobacterales</taxon>
        <taxon>Rhodanobacteraceae</taxon>
        <taxon>Dyella</taxon>
    </lineage>
</organism>
<feature type="domain" description="CENP-V/GFA" evidence="4">
    <location>
        <begin position="53"/>
        <end position="174"/>
    </location>
</feature>
<dbReference type="EMBL" id="JADIKL010000005">
    <property type="protein sequence ID" value="MFK2931244.1"/>
    <property type="molecule type" value="Genomic_DNA"/>
</dbReference>
<comment type="similarity">
    <text evidence="1">Belongs to the Gfa family.</text>
</comment>
<keyword evidence="2" id="KW-0479">Metal-binding</keyword>
<proteinExistence type="inferred from homology"/>
<dbReference type="InterPro" id="IPR052355">
    <property type="entry name" value="CENP-V-like"/>
</dbReference>
<accession>A0ABW8KKT7</accession>